<comment type="subcellular location">
    <subcellularLocation>
        <location evidence="1">Endoplasmic reticulum</location>
    </subcellularLocation>
</comment>
<accession>A0AAV6UVW0</accession>
<feature type="transmembrane region" description="Helical" evidence="13">
    <location>
        <begin position="286"/>
        <end position="303"/>
    </location>
</feature>
<evidence type="ECO:0000256" key="4">
    <source>
        <dbReference type="ARBA" id="ARBA00006484"/>
    </source>
</evidence>
<dbReference type="InterPro" id="IPR036291">
    <property type="entry name" value="NAD(P)-bd_dom_sf"/>
</dbReference>
<dbReference type="GO" id="GO:0047560">
    <property type="term" value="F:3-dehydrosphinganine reductase activity"/>
    <property type="evidence" value="ECO:0007669"/>
    <property type="project" value="UniProtKB-EC"/>
</dbReference>
<comment type="pathway">
    <text evidence="3">Sphingolipid metabolism.</text>
</comment>
<organism evidence="15 16">
    <name type="scientific">Oedothorax gibbosus</name>
    <dbReference type="NCBI Taxonomy" id="931172"/>
    <lineage>
        <taxon>Eukaryota</taxon>
        <taxon>Metazoa</taxon>
        <taxon>Ecdysozoa</taxon>
        <taxon>Arthropoda</taxon>
        <taxon>Chelicerata</taxon>
        <taxon>Arachnida</taxon>
        <taxon>Araneae</taxon>
        <taxon>Araneomorphae</taxon>
        <taxon>Entelegynae</taxon>
        <taxon>Araneoidea</taxon>
        <taxon>Linyphiidae</taxon>
        <taxon>Erigoninae</taxon>
        <taxon>Oedothorax</taxon>
    </lineage>
</organism>
<keyword evidence="8" id="KW-0560">Oxidoreductase</keyword>
<evidence type="ECO:0000256" key="2">
    <source>
        <dbReference type="ARBA" id="ARBA00004760"/>
    </source>
</evidence>
<keyword evidence="7" id="KW-0746">Sphingolipid metabolism</keyword>
<evidence type="ECO:0000313" key="15">
    <source>
        <dbReference type="EMBL" id="KAG8187411.1"/>
    </source>
</evidence>
<dbReference type="GO" id="GO:0006666">
    <property type="term" value="P:3-keto-sphinganine metabolic process"/>
    <property type="evidence" value="ECO:0007669"/>
    <property type="project" value="InterPro"/>
</dbReference>
<comment type="catalytic activity">
    <reaction evidence="12">
        <text>sphinganine + NADP(+) = 3-oxosphinganine + NADPH + H(+)</text>
        <dbReference type="Rhea" id="RHEA:22640"/>
        <dbReference type="ChEBI" id="CHEBI:15378"/>
        <dbReference type="ChEBI" id="CHEBI:57783"/>
        <dbReference type="ChEBI" id="CHEBI:57817"/>
        <dbReference type="ChEBI" id="CHEBI:58299"/>
        <dbReference type="ChEBI" id="CHEBI:58349"/>
        <dbReference type="EC" id="1.1.1.102"/>
    </reaction>
    <physiologicalReaction direction="right-to-left" evidence="12">
        <dbReference type="Rhea" id="RHEA:22642"/>
    </physiologicalReaction>
</comment>
<dbReference type="PANTHER" id="PTHR43550">
    <property type="entry name" value="3-KETODIHYDROSPHINGOSINE REDUCTASE"/>
    <property type="match status" value="1"/>
</dbReference>
<dbReference type="AlphaFoldDB" id="A0AAV6UVW0"/>
<name>A0AAV6UVW0_9ARAC</name>
<dbReference type="Pfam" id="PF00106">
    <property type="entry name" value="adh_short"/>
    <property type="match status" value="1"/>
</dbReference>
<sequence>MIIYSIIILISVIFYLYLRKKKALLLDNEHCLITGGSSGIGLAMAIQAAKAGANVTIIARSKERLESAKEQISLVTKNSNQVVLSFSEDISKDESNLRYIVEKAETQAGPITMLINCAGTSICHRFEDTSTQDFNNMLNVNFIGSVNMTKAVLPLMKSRKNGHIVFVSSLAGLIGLYGYTAYSGSKFAHVGLAECLQMEVRPYNIGVTVSFPPDTDTPGFAEEVKDKPIETIQISESGGLFSAEEVATKTLQDVMNNKFMSTVGFEGWMLCMLCSGATPVNSYLDLIIQVLTMGLFRIVLFVYMKQFEWTIQKCAEEKERKDKKN</sequence>
<evidence type="ECO:0000256" key="13">
    <source>
        <dbReference type="SAM" id="Phobius"/>
    </source>
</evidence>
<keyword evidence="13" id="KW-0812">Transmembrane</keyword>
<dbReference type="InterPro" id="IPR057326">
    <property type="entry name" value="KR_dom"/>
</dbReference>
<comment type="caution">
    <text evidence="15">The sequence shown here is derived from an EMBL/GenBank/DDBJ whole genome shotgun (WGS) entry which is preliminary data.</text>
</comment>
<evidence type="ECO:0000256" key="7">
    <source>
        <dbReference type="ARBA" id="ARBA00022919"/>
    </source>
</evidence>
<gene>
    <name evidence="15" type="ORF">JTE90_009487</name>
</gene>
<feature type="domain" description="Ketoreductase" evidence="14">
    <location>
        <begin position="29"/>
        <end position="208"/>
    </location>
</feature>
<keyword evidence="13" id="KW-1133">Transmembrane helix</keyword>
<evidence type="ECO:0000256" key="6">
    <source>
        <dbReference type="ARBA" id="ARBA00022857"/>
    </source>
</evidence>
<dbReference type="PANTHER" id="PTHR43550:SF3">
    <property type="entry name" value="3-KETODIHYDROSPHINGOSINE REDUCTASE"/>
    <property type="match status" value="1"/>
</dbReference>
<dbReference type="CDD" id="cd08939">
    <property type="entry name" value="KDSR-like_SDR_c"/>
    <property type="match status" value="1"/>
</dbReference>
<evidence type="ECO:0000256" key="3">
    <source>
        <dbReference type="ARBA" id="ARBA00004991"/>
    </source>
</evidence>
<dbReference type="InterPro" id="IPR045022">
    <property type="entry name" value="KDSR-like"/>
</dbReference>
<dbReference type="Proteomes" id="UP000827092">
    <property type="component" value="Unassembled WGS sequence"/>
</dbReference>
<dbReference type="GO" id="GO:0005789">
    <property type="term" value="C:endoplasmic reticulum membrane"/>
    <property type="evidence" value="ECO:0007669"/>
    <property type="project" value="TreeGrafter"/>
</dbReference>
<evidence type="ECO:0000256" key="8">
    <source>
        <dbReference type="ARBA" id="ARBA00023002"/>
    </source>
</evidence>
<dbReference type="EMBL" id="JAFNEN010000272">
    <property type="protein sequence ID" value="KAG8187411.1"/>
    <property type="molecule type" value="Genomic_DNA"/>
</dbReference>
<keyword evidence="6" id="KW-0521">NADP</keyword>
<evidence type="ECO:0000256" key="5">
    <source>
        <dbReference type="ARBA" id="ARBA00022824"/>
    </source>
</evidence>
<reference evidence="15 16" key="1">
    <citation type="journal article" date="2022" name="Nat. Ecol. Evol.">
        <title>A masculinizing supergene underlies an exaggerated male reproductive morph in a spider.</title>
        <authorList>
            <person name="Hendrickx F."/>
            <person name="De Corte Z."/>
            <person name="Sonet G."/>
            <person name="Van Belleghem S.M."/>
            <person name="Kostlbacher S."/>
            <person name="Vangestel C."/>
        </authorList>
    </citation>
    <scope>NUCLEOTIDE SEQUENCE [LARGE SCALE GENOMIC DNA]</scope>
    <source>
        <strain evidence="15">W744_W776</strain>
    </source>
</reference>
<feature type="transmembrane region" description="Helical" evidence="13">
    <location>
        <begin position="164"/>
        <end position="182"/>
    </location>
</feature>
<dbReference type="GO" id="GO:0030148">
    <property type="term" value="P:sphingolipid biosynthetic process"/>
    <property type="evidence" value="ECO:0007669"/>
    <property type="project" value="InterPro"/>
</dbReference>
<keyword evidence="16" id="KW-1185">Reference proteome</keyword>
<dbReference type="EC" id="1.1.1.102" evidence="10"/>
<evidence type="ECO:0000313" key="16">
    <source>
        <dbReference type="Proteomes" id="UP000827092"/>
    </source>
</evidence>
<keyword evidence="13" id="KW-0472">Membrane</keyword>
<comment type="pathway">
    <text evidence="2">Lipid metabolism; sphingolipid metabolism.</text>
</comment>
<dbReference type="InterPro" id="IPR002347">
    <property type="entry name" value="SDR_fam"/>
</dbReference>
<evidence type="ECO:0000256" key="9">
    <source>
        <dbReference type="ARBA" id="ARBA00023098"/>
    </source>
</evidence>
<dbReference type="Gene3D" id="3.40.50.720">
    <property type="entry name" value="NAD(P)-binding Rossmann-like Domain"/>
    <property type="match status" value="1"/>
</dbReference>
<dbReference type="FunFam" id="3.40.50.720:FF:000165">
    <property type="entry name" value="3-ketodihydrosphingosine reductase"/>
    <property type="match status" value="1"/>
</dbReference>
<protein>
    <recommendedName>
        <fullName evidence="10">3-dehydrosphinganine reductase</fullName>
        <ecNumber evidence="10">1.1.1.102</ecNumber>
    </recommendedName>
</protein>
<dbReference type="PRINTS" id="PR00081">
    <property type="entry name" value="GDHRDH"/>
</dbReference>
<evidence type="ECO:0000256" key="11">
    <source>
        <dbReference type="ARBA" id="ARBA00044737"/>
    </source>
</evidence>
<evidence type="ECO:0000259" key="14">
    <source>
        <dbReference type="SMART" id="SM00822"/>
    </source>
</evidence>
<proteinExistence type="inferred from homology"/>
<evidence type="ECO:0000256" key="10">
    <source>
        <dbReference type="ARBA" id="ARBA00026112"/>
    </source>
</evidence>
<comment type="function">
    <text evidence="11">Catalyzes the reduction of 3'-oxosphinganine (3-ketodihydrosphingosine/KDS) to sphinganine (dihydrosphingosine/DHS), the second step of de novo sphingolipid biosynthesis.</text>
</comment>
<evidence type="ECO:0000256" key="12">
    <source>
        <dbReference type="ARBA" id="ARBA00048930"/>
    </source>
</evidence>
<keyword evidence="9" id="KW-0443">Lipid metabolism</keyword>
<keyword evidence="5" id="KW-0256">Endoplasmic reticulum</keyword>
<dbReference type="SMART" id="SM00822">
    <property type="entry name" value="PKS_KR"/>
    <property type="match status" value="1"/>
</dbReference>
<comment type="similarity">
    <text evidence="4">Belongs to the short-chain dehydrogenases/reductases (SDR) family.</text>
</comment>
<dbReference type="SUPFAM" id="SSF51735">
    <property type="entry name" value="NAD(P)-binding Rossmann-fold domains"/>
    <property type="match status" value="1"/>
</dbReference>
<evidence type="ECO:0000256" key="1">
    <source>
        <dbReference type="ARBA" id="ARBA00004240"/>
    </source>
</evidence>